<evidence type="ECO:0000256" key="4">
    <source>
        <dbReference type="PROSITE-ProRule" id="PRU00322"/>
    </source>
</evidence>
<dbReference type="PROSITE" id="PS01358">
    <property type="entry name" value="ZF_RANBP2_1"/>
    <property type="match status" value="1"/>
</dbReference>
<dbReference type="Pfam" id="PF00641">
    <property type="entry name" value="Zn_ribbon_RanBP"/>
    <property type="match status" value="2"/>
</dbReference>
<dbReference type="SUPFAM" id="SSF90209">
    <property type="entry name" value="Ran binding protein zinc finger-like"/>
    <property type="match status" value="2"/>
</dbReference>
<dbReference type="Proteomes" id="UP000789831">
    <property type="component" value="Unassembled WGS sequence"/>
</dbReference>
<keyword evidence="3" id="KW-0862">Zinc</keyword>
<dbReference type="InterPro" id="IPR036443">
    <property type="entry name" value="Znf_RanBP2_sf"/>
</dbReference>
<sequence>MFKCRQRNSHLAKILITKQTKQLDSATIARFHTMSLMSSLPIILSQKLQKQQQQFHLQKRHKTEKWRYNPSPESKPGDWHCVNCGSRNFSYRVFCVACGLPARNREVAPGGDWLCPKCQFYNYAFRLMCRKCDLPSPKFSKPRDSNVKVDIRPLKEFDEKE</sequence>
<dbReference type="OrthoDB" id="448399at2759"/>
<evidence type="ECO:0000256" key="3">
    <source>
        <dbReference type="ARBA" id="ARBA00022833"/>
    </source>
</evidence>
<gene>
    <name evidence="6" type="ORF">AGERDE_LOCUS58</name>
</gene>
<feature type="domain" description="RanBP2-type" evidence="5">
    <location>
        <begin position="109"/>
        <end position="138"/>
    </location>
</feature>
<name>A0A9N8V0E2_9GLOM</name>
<dbReference type="Gene3D" id="4.10.1060.10">
    <property type="entry name" value="Zinc finger, RanBP2-type"/>
    <property type="match status" value="2"/>
</dbReference>
<dbReference type="InterPro" id="IPR001876">
    <property type="entry name" value="Znf_RanBP2"/>
</dbReference>
<accession>A0A9N8V0E2</accession>
<evidence type="ECO:0000256" key="1">
    <source>
        <dbReference type="ARBA" id="ARBA00022723"/>
    </source>
</evidence>
<dbReference type="EMBL" id="CAJVPL010000003">
    <property type="protein sequence ID" value="CAG8433204.1"/>
    <property type="molecule type" value="Genomic_DNA"/>
</dbReference>
<keyword evidence="7" id="KW-1185">Reference proteome</keyword>
<evidence type="ECO:0000313" key="7">
    <source>
        <dbReference type="Proteomes" id="UP000789831"/>
    </source>
</evidence>
<comment type="caution">
    <text evidence="6">The sequence shown here is derived from an EMBL/GenBank/DDBJ whole genome shotgun (WGS) entry which is preliminary data.</text>
</comment>
<feature type="domain" description="RanBP2-type" evidence="5">
    <location>
        <begin position="75"/>
        <end position="104"/>
    </location>
</feature>
<dbReference type="AlphaFoldDB" id="A0A9N8V0E2"/>
<evidence type="ECO:0000259" key="5">
    <source>
        <dbReference type="PROSITE" id="PS50199"/>
    </source>
</evidence>
<keyword evidence="2 4" id="KW-0863">Zinc-finger</keyword>
<dbReference type="GO" id="GO:0003729">
    <property type="term" value="F:mRNA binding"/>
    <property type="evidence" value="ECO:0007669"/>
    <property type="project" value="TreeGrafter"/>
</dbReference>
<dbReference type="PANTHER" id="PTHR23111">
    <property type="entry name" value="ZINC FINGER PROTEIN"/>
    <property type="match status" value="1"/>
</dbReference>
<reference evidence="6" key="1">
    <citation type="submission" date="2021-06" db="EMBL/GenBank/DDBJ databases">
        <authorList>
            <person name="Kallberg Y."/>
            <person name="Tangrot J."/>
            <person name="Rosling A."/>
        </authorList>
    </citation>
    <scope>NUCLEOTIDE SEQUENCE</scope>
    <source>
        <strain evidence="6">MT106</strain>
    </source>
</reference>
<keyword evidence="1" id="KW-0479">Metal-binding</keyword>
<dbReference type="SMART" id="SM00547">
    <property type="entry name" value="ZnF_RBZ"/>
    <property type="match status" value="2"/>
</dbReference>
<dbReference type="PROSITE" id="PS50199">
    <property type="entry name" value="ZF_RANBP2_2"/>
    <property type="match status" value="2"/>
</dbReference>
<evidence type="ECO:0000256" key="2">
    <source>
        <dbReference type="ARBA" id="ARBA00022771"/>
    </source>
</evidence>
<dbReference type="GO" id="GO:0008270">
    <property type="term" value="F:zinc ion binding"/>
    <property type="evidence" value="ECO:0007669"/>
    <property type="project" value="UniProtKB-KW"/>
</dbReference>
<evidence type="ECO:0000313" key="6">
    <source>
        <dbReference type="EMBL" id="CAG8433204.1"/>
    </source>
</evidence>
<protein>
    <submittedName>
        <fullName evidence="6">516_t:CDS:1</fullName>
    </submittedName>
</protein>
<dbReference type="PANTHER" id="PTHR23111:SF40">
    <property type="entry name" value="RNA-BINDING PROTEIN INVOLVED IN HETEROCHROMATIN ASSEMBLY-RELATED"/>
    <property type="match status" value="1"/>
</dbReference>
<organism evidence="6 7">
    <name type="scientific">Ambispora gerdemannii</name>
    <dbReference type="NCBI Taxonomy" id="144530"/>
    <lineage>
        <taxon>Eukaryota</taxon>
        <taxon>Fungi</taxon>
        <taxon>Fungi incertae sedis</taxon>
        <taxon>Mucoromycota</taxon>
        <taxon>Glomeromycotina</taxon>
        <taxon>Glomeromycetes</taxon>
        <taxon>Archaeosporales</taxon>
        <taxon>Ambisporaceae</taxon>
        <taxon>Ambispora</taxon>
    </lineage>
</organism>
<proteinExistence type="predicted"/>